<evidence type="ECO:0000256" key="4">
    <source>
        <dbReference type="ARBA" id="ARBA00022475"/>
    </source>
</evidence>
<comment type="function">
    <text evidence="10">Involved in protein export. Participates in an early event of protein translocation.</text>
</comment>
<evidence type="ECO:0000256" key="8">
    <source>
        <dbReference type="ARBA" id="ARBA00023010"/>
    </source>
</evidence>
<dbReference type="GO" id="GO:0043952">
    <property type="term" value="P:protein transport by the Sec complex"/>
    <property type="evidence" value="ECO:0007669"/>
    <property type="project" value="TreeGrafter"/>
</dbReference>
<dbReference type="Proteomes" id="UP000033428">
    <property type="component" value="Unassembled WGS sequence"/>
</dbReference>
<sequence length="177" mass="18399">MIYYILVFVYIIACLFLMAVILLQAGRGAGLNEAFSDSTQSVLGNQAPNILKKATAISAIVFISLALILAIMTSVRSRSLFTRGLPANMVIPPSAGGASATANQEATSAAIAEKIKEVAAKVNASSNQATATANKTVDAVQEKVVQVNNAITTASENVETAVKTVEEKATPLTGTKQ</sequence>
<dbReference type="EMBL" id="JYNY01000329">
    <property type="protein sequence ID" value="KJJ84592.1"/>
    <property type="molecule type" value="Genomic_DNA"/>
</dbReference>
<keyword evidence="8 10" id="KW-0811">Translocation</keyword>
<dbReference type="GO" id="GO:0015450">
    <property type="term" value="F:protein-transporting ATPase activity"/>
    <property type="evidence" value="ECO:0007669"/>
    <property type="project" value="UniProtKB-UniRule"/>
</dbReference>
<gene>
    <name evidence="11" type="ORF">OMAG_001534</name>
</gene>
<keyword evidence="7 10" id="KW-1133">Transmembrane helix</keyword>
<keyword evidence="9 10" id="KW-0472">Membrane</keyword>
<evidence type="ECO:0000256" key="6">
    <source>
        <dbReference type="ARBA" id="ARBA00022927"/>
    </source>
</evidence>
<dbReference type="AlphaFoldDB" id="A0A0F0CMU2"/>
<keyword evidence="6 10" id="KW-0653">Protein transport</keyword>
<evidence type="ECO:0000256" key="9">
    <source>
        <dbReference type="ARBA" id="ARBA00023136"/>
    </source>
</evidence>
<protein>
    <recommendedName>
        <fullName evidence="10">Protein-export membrane protein SecG</fullName>
    </recommendedName>
</protein>
<dbReference type="GO" id="GO:0005886">
    <property type="term" value="C:plasma membrane"/>
    <property type="evidence" value="ECO:0007669"/>
    <property type="project" value="UniProtKB-SubCell"/>
</dbReference>
<evidence type="ECO:0000256" key="3">
    <source>
        <dbReference type="ARBA" id="ARBA00022448"/>
    </source>
</evidence>
<organism evidence="11 12">
    <name type="scientific">Candidatus Omnitrophus magneticus</name>
    <dbReference type="NCBI Taxonomy" id="1609969"/>
    <lineage>
        <taxon>Bacteria</taxon>
        <taxon>Pseudomonadati</taxon>
        <taxon>Candidatus Omnitrophota</taxon>
        <taxon>Candidatus Omnitrophus</taxon>
    </lineage>
</organism>
<evidence type="ECO:0000313" key="12">
    <source>
        <dbReference type="Proteomes" id="UP000033428"/>
    </source>
</evidence>
<reference evidence="11 12" key="1">
    <citation type="submission" date="2015-02" db="EMBL/GenBank/DDBJ databases">
        <title>Single-cell genomics of uncultivated deep-branching MTB reveals a conserved set of magnetosome genes.</title>
        <authorList>
            <person name="Kolinko S."/>
            <person name="Richter M."/>
            <person name="Glockner F.O."/>
            <person name="Brachmann A."/>
            <person name="Schuler D."/>
        </authorList>
    </citation>
    <scope>NUCLEOTIDE SEQUENCE [LARGE SCALE GENOMIC DNA]</scope>
    <source>
        <strain evidence="11">SKK-01</strain>
    </source>
</reference>
<dbReference type="InterPro" id="IPR004692">
    <property type="entry name" value="SecG"/>
</dbReference>
<proteinExistence type="inferred from homology"/>
<dbReference type="PANTHER" id="PTHR34182">
    <property type="entry name" value="PROTEIN-EXPORT MEMBRANE PROTEIN SECG"/>
    <property type="match status" value="1"/>
</dbReference>
<dbReference type="GO" id="GO:0009306">
    <property type="term" value="P:protein secretion"/>
    <property type="evidence" value="ECO:0007669"/>
    <property type="project" value="UniProtKB-UniRule"/>
</dbReference>
<evidence type="ECO:0000256" key="10">
    <source>
        <dbReference type="RuleBase" id="RU365087"/>
    </source>
</evidence>
<evidence type="ECO:0000256" key="5">
    <source>
        <dbReference type="ARBA" id="ARBA00022692"/>
    </source>
</evidence>
<keyword evidence="12" id="KW-1185">Reference proteome</keyword>
<feature type="transmembrane region" description="Helical" evidence="10">
    <location>
        <begin position="7"/>
        <end position="26"/>
    </location>
</feature>
<evidence type="ECO:0000256" key="2">
    <source>
        <dbReference type="ARBA" id="ARBA00008445"/>
    </source>
</evidence>
<name>A0A0F0CMU2_9BACT</name>
<evidence type="ECO:0000313" key="11">
    <source>
        <dbReference type="EMBL" id="KJJ84592.1"/>
    </source>
</evidence>
<comment type="caution">
    <text evidence="11">The sequence shown here is derived from an EMBL/GenBank/DDBJ whole genome shotgun (WGS) entry which is preliminary data.</text>
</comment>
<comment type="similarity">
    <text evidence="2 10">Belongs to the SecG family.</text>
</comment>
<dbReference type="NCBIfam" id="TIGR00810">
    <property type="entry name" value="secG"/>
    <property type="match status" value="1"/>
</dbReference>
<keyword evidence="5 10" id="KW-0812">Transmembrane</keyword>
<keyword evidence="4 10" id="KW-1003">Cell membrane</keyword>
<evidence type="ECO:0000256" key="7">
    <source>
        <dbReference type="ARBA" id="ARBA00022989"/>
    </source>
</evidence>
<accession>A0A0F0CMU2</accession>
<dbReference type="PRINTS" id="PR01651">
    <property type="entry name" value="SECGEXPORT"/>
</dbReference>
<feature type="transmembrane region" description="Helical" evidence="10">
    <location>
        <begin position="54"/>
        <end position="75"/>
    </location>
</feature>
<dbReference type="Pfam" id="PF03840">
    <property type="entry name" value="SecG"/>
    <property type="match status" value="1"/>
</dbReference>
<keyword evidence="3 10" id="KW-0813">Transport</keyword>
<dbReference type="PANTHER" id="PTHR34182:SF1">
    <property type="entry name" value="PROTEIN-EXPORT MEMBRANE PROTEIN SECG"/>
    <property type="match status" value="1"/>
</dbReference>
<comment type="subcellular location">
    <subcellularLocation>
        <location evidence="1 10">Cell membrane</location>
        <topology evidence="1 10">Multi-pass membrane protein</topology>
    </subcellularLocation>
</comment>
<evidence type="ECO:0000256" key="1">
    <source>
        <dbReference type="ARBA" id="ARBA00004651"/>
    </source>
</evidence>
<dbReference type="GO" id="GO:0065002">
    <property type="term" value="P:intracellular protein transmembrane transport"/>
    <property type="evidence" value="ECO:0007669"/>
    <property type="project" value="TreeGrafter"/>
</dbReference>